<evidence type="ECO:0000256" key="1">
    <source>
        <dbReference type="ARBA" id="ARBA00010208"/>
    </source>
</evidence>
<evidence type="ECO:0000256" key="2">
    <source>
        <dbReference type="PIRSR" id="PIRSR028973-1"/>
    </source>
</evidence>
<feature type="binding site" evidence="3">
    <location>
        <position position="186"/>
    </location>
    <ligand>
        <name>substrate</name>
    </ligand>
</feature>
<dbReference type="GO" id="GO:0000932">
    <property type="term" value="C:P-body"/>
    <property type="evidence" value="ECO:0007669"/>
    <property type="project" value="TreeGrafter"/>
</dbReference>
<dbReference type="PANTHER" id="PTHR12978:SF0">
    <property type="entry name" value="M7GPPPX DIPHOSPHATASE"/>
    <property type="match status" value="1"/>
</dbReference>
<dbReference type="Pfam" id="PF11969">
    <property type="entry name" value="DcpS_C"/>
    <property type="match status" value="1"/>
</dbReference>
<dbReference type="Gene3D" id="3.30.200.40">
    <property type="entry name" value="Scavenger mRNA decapping enzyme, N-terminal domain"/>
    <property type="match status" value="1"/>
</dbReference>
<name>A0A4P9ZLS0_9FUNG</name>
<dbReference type="SUPFAM" id="SSF54197">
    <property type="entry name" value="HIT-like"/>
    <property type="match status" value="1"/>
</dbReference>
<dbReference type="InterPro" id="IPR008594">
    <property type="entry name" value="DcpS/DCS2"/>
</dbReference>
<dbReference type="InterPro" id="IPR011145">
    <property type="entry name" value="Scavenger_mRNA_decap_enz_N"/>
</dbReference>
<accession>A0A4P9ZLS0</accession>
<evidence type="ECO:0000256" key="3">
    <source>
        <dbReference type="PIRSR" id="PIRSR028973-2"/>
    </source>
</evidence>
<dbReference type="PANTHER" id="PTHR12978">
    <property type="entry name" value="HISTIDINE TRIAD HIT PROTEIN MEMBER"/>
    <property type="match status" value="1"/>
</dbReference>
<feature type="non-terminal residue" evidence="4">
    <location>
        <position position="285"/>
    </location>
</feature>
<feature type="binding site" evidence="3">
    <location>
        <position position="164"/>
    </location>
    <ligand>
        <name>substrate</name>
    </ligand>
</feature>
<dbReference type="InterPro" id="IPR036265">
    <property type="entry name" value="HIT-like_sf"/>
</dbReference>
<reference evidence="5" key="1">
    <citation type="journal article" date="2018" name="Nat. Microbiol.">
        <title>Leveraging single-cell genomics to expand the fungal tree of life.</title>
        <authorList>
            <person name="Ahrendt S.R."/>
            <person name="Quandt C.A."/>
            <person name="Ciobanu D."/>
            <person name="Clum A."/>
            <person name="Salamov A."/>
            <person name="Andreopoulos B."/>
            <person name="Cheng J.F."/>
            <person name="Woyke T."/>
            <person name="Pelin A."/>
            <person name="Henrissat B."/>
            <person name="Reynolds N.K."/>
            <person name="Benny G.L."/>
            <person name="Smith M.E."/>
            <person name="James T.Y."/>
            <person name="Grigoriev I.V."/>
        </authorList>
    </citation>
    <scope>NUCLEOTIDE SEQUENCE [LARGE SCALE GENOMIC DNA]</scope>
    <source>
        <strain evidence="5">RSA 468</strain>
    </source>
</reference>
<feature type="binding site" evidence="3">
    <location>
        <position position="184"/>
    </location>
    <ligand>
        <name>substrate</name>
    </ligand>
</feature>
<dbReference type="GO" id="GO:0000290">
    <property type="term" value="P:deadenylation-dependent decapping of nuclear-transcribed mRNA"/>
    <property type="evidence" value="ECO:0007669"/>
    <property type="project" value="InterPro"/>
</dbReference>
<sequence length="285" mass="32932">LLRAFRFEKLLNEDPRAKVIYLLGTIDATQLSTQECPETTTSDSRAILKIEKTHFAKAALTHLVDHQLQQADLLSHNDVYHWLTGWLRSVPPPATGSQPSTDPNVKIELVWPCTELHIAKYSSHSRQMVRESPRLYLDRVLPYIRSLPSSRIQWVYNILEGRSEQSKILYREPGDDSGFIVLPDSKWDGSTLENLYLLVLVQRRDILSLRDLDSSHLPLLRQIEQGVVRTVAQHFPQIKPQELRFFVHYHPSYYHFHVHVAHVRYEAAGVFVGQAHLLHTIIDNI</sequence>
<feature type="binding site" evidence="3">
    <location>
        <position position="154"/>
    </location>
    <ligand>
        <name>substrate</name>
    </ligand>
</feature>
<comment type="similarity">
    <text evidence="1">Belongs to the HIT family.</text>
</comment>
<dbReference type="GO" id="GO:0005634">
    <property type="term" value="C:nucleus"/>
    <property type="evidence" value="ECO:0007669"/>
    <property type="project" value="TreeGrafter"/>
</dbReference>
<protein>
    <submittedName>
        <fullName evidence="4">Scavenger mRNA decapping enzyme</fullName>
    </submittedName>
</protein>
<dbReference type="Gene3D" id="3.30.428.10">
    <property type="entry name" value="HIT-like"/>
    <property type="match status" value="1"/>
</dbReference>
<feature type="non-terminal residue" evidence="4">
    <location>
        <position position="1"/>
    </location>
</feature>
<dbReference type="Proteomes" id="UP000268162">
    <property type="component" value="Unassembled WGS sequence"/>
</dbReference>
<dbReference type="GO" id="GO:0016787">
    <property type="term" value="F:hydrolase activity"/>
    <property type="evidence" value="ECO:0007669"/>
    <property type="project" value="InterPro"/>
</dbReference>
<organism evidence="4 5">
    <name type="scientific">Dimargaris cristalligena</name>
    <dbReference type="NCBI Taxonomy" id="215637"/>
    <lineage>
        <taxon>Eukaryota</taxon>
        <taxon>Fungi</taxon>
        <taxon>Fungi incertae sedis</taxon>
        <taxon>Zoopagomycota</taxon>
        <taxon>Kickxellomycotina</taxon>
        <taxon>Dimargaritomycetes</taxon>
        <taxon>Dimargaritales</taxon>
        <taxon>Dimargaritaceae</taxon>
        <taxon>Dimargaris</taxon>
    </lineage>
</organism>
<dbReference type="GO" id="GO:0000340">
    <property type="term" value="F:RNA 7-methylguanosine cap binding"/>
    <property type="evidence" value="ECO:0007669"/>
    <property type="project" value="TreeGrafter"/>
</dbReference>
<evidence type="ECO:0000313" key="4">
    <source>
        <dbReference type="EMBL" id="RKP34048.1"/>
    </source>
</evidence>
<dbReference type="PIRSF" id="PIRSF028973">
    <property type="entry name" value="Scavenger_mRNA_decap_enz"/>
    <property type="match status" value="1"/>
</dbReference>
<dbReference type="AlphaFoldDB" id="A0A4P9ZLS0"/>
<gene>
    <name evidence="4" type="ORF">BJ085DRAFT_10023</name>
</gene>
<proteinExistence type="inferred from homology"/>
<evidence type="ECO:0000313" key="5">
    <source>
        <dbReference type="Proteomes" id="UP000268162"/>
    </source>
</evidence>
<feature type="active site" description="Nucleophile" evidence="2">
    <location>
        <position position="257"/>
    </location>
</feature>
<dbReference type="Pfam" id="PF05652">
    <property type="entry name" value="DcpS"/>
    <property type="match status" value="1"/>
</dbReference>
<feature type="binding site" evidence="3">
    <location>
        <begin position="248"/>
        <end position="259"/>
    </location>
    <ligand>
        <name>substrate</name>
    </ligand>
</feature>
<dbReference type="STRING" id="215637.A0A4P9ZLS0"/>
<dbReference type="EMBL" id="ML003388">
    <property type="protein sequence ID" value="RKP34048.1"/>
    <property type="molecule type" value="Genomic_DNA"/>
</dbReference>
<keyword evidence="5" id="KW-1185">Reference proteome</keyword>
<dbReference type="SUPFAM" id="SSF102860">
    <property type="entry name" value="mRNA decapping enzyme DcpS N-terminal domain"/>
    <property type="match status" value="1"/>
</dbReference>